<evidence type="ECO:0000313" key="1">
    <source>
        <dbReference type="EMBL" id="TWO68076.1"/>
    </source>
</evidence>
<sequence>MTASWKVEAERALMEASSPSVMTTAMVHTLVTAGRDDGPSPATFTRWISAMAAAGKLREVIKGVYLNRLGHRDVSPAAAACWVRTRSVVSLSWVLEQAHITNNFGDTITCVIPTESGLANPRIGDRLTSAGTFRFFAMPARLVDERAGLLEDIRDLRFDYARATPEKALLDWIYLGASGHSRMTRPPMDLDIASLNQPRLKRLIKRMHLASQYETWMDRYRAYRADADVRENSSADLRL</sequence>
<proteinExistence type="predicted"/>
<accession>A0A562ZIB8</accession>
<comment type="caution">
    <text evidence="1">The sequence shown here is derived from an EMBL/GenBank/DDBJ whole genome shotgun (WGS) entry which is preliminary data.</text>
</comment>
<protein>
    <submittedName>
        <fullName evidence="1">Uncharacterized protein</fullName>
    </submittedName>
</protein>
<dbReference type="RefSeq" id="WP_145895812.1">
    <property type="nucleotide sequence ID" value="NZ_VOBQ01000021.1"/>
</dbReference>
<dbReference type="EMBL" id="VOBQ01000021">
    <property type="protein sequence ID" value="TWO68076.1"/>
    <property type="molecule type" value="Genomic_DNA"/>
</dbReference>
<dbReference type="AlphaFoldDB" id="A0A562ZIB8"/>
<dbReference type="OrthoDB" id="160701at2"/>
<gene>
    <name evidence="1" type="ORF">FN976_24375</name>
</gene>
<evidence type="ECO:0000313" key="2">
    <source>
        <dbReference type="Proteomes" id="UP000318199"/>
    </source>
</evidence>
<name>A0A562ZIB8_9BURK</name>
<keyword evidence="2" id="KW-1185">Reference proteome</keyword>
<reference evidence="1 2" key="1">
    <citation type="submission" date="2019-07" db="EMBL/GenBank/DDBJ databases">
        <title>Caenimonas sedimenti sp. nov., isolated from activated sludge.</title>
        <authorList>
            <person name="Xu J."/>
        </authorList>
    </citation>
    <scope>NUCLEOTIDE SEQUENCE [LARGE SCALE GENOMIC DNA]</scope>
    <source>
        <strain evidence="1 2">HX-9-20</strain>
    </source>
</reference>
<dbReference type="Proteomes" id="UP000318199">
    <property type="component" value="Unassembled WGS sequence"/>
</dbReference>
<organism evidence="1 2">
    <name type="scientific">Caenimonas sedimenti</name>
    <dbReference type="NCBI Taxonomy" id="2596921"/>
    <lineage>
        <taxon>Bacteria</taxon>
        <taxon>Pseudomonadati</taxon>
        <taxon>Pseudomonadota</taxon>
        <taxon>Betaproteobacteria</taxon>
        <taxon>Burkholderiales</taxon>
        <taxon>Comamonadaceae</taxon>
        <taxon>Caenimonas</taxon>
    </lineage>
</organism>